<keyword evidence="5 7" id="KW-1133">Transmembrane helix</keyword>
<comment type="subcellular location">
    <subcellularLocation>
        <location evidence="7">Cell inner membrane</location>
        <topology evidence="7">Multi-pass membrane protein</topology>
    </subcellularLocation>
    <subcellularLocation>
        <location evidence="1">Cell membrane</location>
        <topology evidence="1">Multi-pass membrane protein</topology>
    </subcellularLocation>
</comment>
<evidence type="ECO:0000256" key="5">
    <source>
        <dbReference type="ARBA" id="ARBA00022989"/>
    </source>
</evidence>
<feature type="transmembrane region" description="Helical" evidence="7">
    <location>
        <begin position="53"/>
        <end position="78"/>
    </location>
</feature>
<keyword evidence="10" id="KW-1185">Reference proteome</keyword>
<evidence type="ECO:0000256" key="6">
    <source>
        <dbReference type="ARBA" id="ARBA00023136"/>
    </source>
</evidence>
<reference evidence="10" key="1">
    <citation type="journal article" date="2019" name="Int. J. Syst. Evol. Microbiol.">
        <title>The Global Catalogue of Microorganisms (GCM) 10K type strain sequencing project: providing services to taxonomists for standard genome sequencing and annotation.</title>
        <authorList>
            <consortium name="The Broad Institute Genomics Platform"/>
            <consortium name="The Broad Institute Genome Sequencing Center for Infectious Disease"/>
            <person name="Wu L."/>
            <person name="Ma J."/>
        </authorList>
    </citation>
    <scope>NUCLEOTIDE SEQUENCE [LARGE SCALE GENOMIC DNA]</scope>
    <source>
        <strain evidence="10">CCUG 54518</strain>
    </source>
</reference>
<gene>
    <name evidence="9" type="ORF">ACFQNJ_17670</name>
</gene>
<name>A0ABW2RE75_9BURK</name>
<feature type="transmembrane region" description="Helical" evidence="7">
    <location>
        <begin position="90"/>
        <end position="110"/>
    </location>
</feature>
<evidence type="ECO:0000256" key="4">
    <source>
        <dbReference type="ARBA" id="ARBA00022692"/>
    </source>
</evidence>
<proteinExistence type="inferred from homology"/>
<evidence type="ECO:0000256" key="7">
    <source>
        <dbReference type="RuleBase" id="RU369079"/>
    </source>
</evidence>
<evidence type="ECO:0000256" key="1">
    <source>
        <dbReference type="ARBA" id="ARBA00004651"/>
    </source>
</evidence>
<keyword evidence="6 7" id="KW-0472">Membrane</keyword>
<keyword evidence="7" id="KW-0997">Cell inner membrane</keyword>
<evidence type="ECO:0000256" key="2">
    <source>
        <dbReference type="ARBA" id="ARBA00022448"/>
    </source>
</evidence>
<dbReference type="InterPro" id="IPR055348">
    <property type="entry name" value="DctQ"/>
</dbReference>
<dbReference type="EMBL" id="JBHTBX010000017">
    <property type="protein sequence ID" value="MFC7436341.1"/>
    <property type="molecule type" value="Genomic_DNA"/>
</dbReference>
<comment type="similarity">
    <text evidence="7">Belongs to the TRAP transporter small permease family.</text>
</comment>
<feature type="transmembrane region" description="Helical" evidence="7">
    <location>
        <begin position="130"/>
        <end position="150"/>
    </location>
</feature>
<evidence type="ECO:0000313" key="10">
    <source>
        <dbReference type="Proteomes" id="UP001596495"/>
    </source>
</evidence>
<evidence type="ECO:0000313" key="9">
    <source>
        <dbReference type="EMBL" id="MFC7436341.1"/>
    </source>
</evidence>
<keyword evidence="3" id="KW-1003">Cell membrane</keyword>
<dbReference type="Proteomes" id="UP001596495">
    <property type="component" value="Unassembled WGS sequence"/>
</dbReference>
<dbReference type="RefSeq" id="WP_382259929.1">
    <property type="nucleotide sequence ID" value="NZ_JBHTBX010000017.1"/>
</dbReference>
<keyword evidence="2 7" id="KW-0813">Transport</keyword>
<comment type="subunit">
    <text evidence="7">The complex comprises the extracytoplasmic solute receptor protein and the two transmembrane proteins.</text>
</comment>
<evidence type="ECO:0000256" key="3">
    <source>
        <dbReference type="ARBA" id="ARBA00022475"/>
    </source>
</evidence>
<feature type="transmembrane region" description="Helical" evidence="7">
    <location>
        <begin position="12"/>
        <end position="33"/>
    </location>
</feature>
<feature type="domain" description="Tripartite ATP-independent periplasmic transporters DctQ component" evidence="8">
    <location>
        <begin position="24"/>
        <end position="152"/>
    </location>
</feature>
<comment type="function">
    <text evidence="7">Part of the tripartite ATP-independent periplasmic (TRAP) transport system.</text>
</comment>
<evidence type="ECO:0000259" key="8">
    <source>
        <dbReference type="Pfam" id="PF04290"/>
    </source>
</evidence>
<dbReference type="Pfam" id="PF04290">
    <property type="entry name" value="DctQ"/>
    <property type="match status" value="1"/>
</dbReference>
<protein>
    <recommendedName>
        <fullName evidence="7">TRAP transporter small permease protein</fullName>
    </recommendedName>
</protein>
<sequence>MIRWIFISAKWSALLGGVVLCAITVMSVMSIAGRAMVPIGLGPVPGDFELVEVGIAVAVFAFLPWCHVQGGHATVDLLAGVMGPSLKKSIEAVCDILMALLWLTLTWKMWDGMVEKMEQMETSFILQIPVWWAFAICLAGAFIGCLTYLAKAAIALGLANWPEGFGMSVSGGH</sequence>
<comment type="caution">
    <text evidence="9">The sequence shown here is derived from an EMBL/GenBank/DDBJ whole genome shotgun (WGS) entry which is preliminary data.</text>
</comment>
<accession>A0ABW2RE75</accession>
<organism evidence="9 10">
    <name type="scientific">Hydrogenophaga bisanensis</name>
    <dbReference type="NCBI Taxonomy" id="439611"/>
    <lineage>
        <taxon>Bacteria</taxon>
        <taxon>Pseudomonadati</taxon>
        <taxon>Pseudomonadota</taxon>
        <taxon>Betaproteobacteria</taxon>
        <taxon>Burkholderiales</taxon>
        <taxon>Comamonadaceae</taxon>
        <taxon>Hydrogenophaga</taxon>
    </lineage>
</organism>
<keyword evidence="4 7" id="KW-0812">Transmembrane</keyword>